<dbReference type="Proteomes" id="UP001524642">
    <property type="component" value="Unassembled WGS sequence"/>
</dbReference>
<dbReference type="InterPro" id="IPR013216">
    <property type="entry name" value="Methyltransf_11"/>
</dbReference>
<dbReference type="SUPFAM" id="SSF53335">
    <property type="entry name" value="S-adenosyl-L-methionine-dependent methyltransferases"/>
    <property type="match status" value="1"/>
</dbReference>
<sequence>MTDGKRADNVALAYDGWAPVYDLVFGPVFREGRRVATQAAERVGGRILEVGVGTGLSLAGYRCENTIFGMDISAPMLWKARGRVERQRLGHVGGLAVMDAERLAFADDSFDVIVAQYVVTAVPNPERALDEFLRVVRPGGEIIIATRVGAETGLRGTIERALMPVTSRLGWRTEFPWSRYADWIAGAAGAQLLERRLLPPLGHFSLVRISKDGREPEAANLMAGTATSTGGGPVAQRMASSPEKDS</sequence>
<name>A0ABT1X5I1_9PROT</name>
<dbReference type="GO" id="GO:0008168">
    <property type="term" value="F:methyltransferase activity"/>
    <property type="evidence" value="ECO:0007669"/>
    <property type="project" value="UniProtKB-KW"/>
</dbReference>
<protein>
    <submittedName>
        <fullName evidence="3">Class I SAM-dependent methyltransferase</fullName>
    </submittedName>
</protein>
<dbReference type="Gene3D" id="3.40.50.150">
    <property type="entry name" value="Vaccinia Virus protein VP39"/>
    <property type="match status" value="1"/>
</dbReference>
<dbReference type="Pfam" id="PF08241">
    <property type="entry name" value="Methyltransf_11"/>
    <property type="match status" value="1"/>
</dbReference>
<gene>
    <name evidence="3" type="ORF">NRP21_15035</name>
</gene>
<feature type="region of interest" description="Disordered" evidence="1">
    <location>
        <begin position="221"/>
        <end position="246"/>
    </location>
</feature>
<evidence type="ECO:0000256" key="1">
    <source>
        <dbReference type="SAM" id="MobiDB-lite"/>
    </source>
</evidence>
<accession>A0ABT1X5I1</accession>
<dbReference type="InterPro" id="IPR029063">
    <property type="entry name" value="SAM-dependent_MTases_sf"/>
</dbReference>
<evidence type="ECO:0000313" key="3">
    <source>
        <dbReference type="EMBL" id="MCR0983369.1"/>
    </source>
</evidence>
<proteinExistence type="predicted"/>
<evidence type="ECO:0000259" key="2">
    <source>
        <dbReference type="Pfam" id="PF08241"/>
    </source>
</evidence>
<keyword evidence="4" id="KW-1185">Reference proteome</keyword>
<organism evidence="3 4">
    <name type="scientific">Roseomonas populi</name>
    <dbReference type="NCBI Taxonomy" id="3121582"/>
    <lineage>
        <taxon>Bacteria</taxon>
        <taxon>Pseudomonadati</taxon>
        <taxon>Pseudomonadota</taxon>
        <taxon>Alphaproteobacteria</taxon>
        <taxon>Acetobacterales</taxon>
        <taxon>Roseomonadaceae</taxon>
        <taxon>Roseomonas</taxon>
    </lineage>
</organism>
<evidence type="ECO:0000313" key="4">
    <source>
        <dbReference type="Proteomes" id="UP001524642"/>
    </source>
</evidence>
<dbReference type="RefSeq" id="WP_257717038.1">
    <property type="nucleotide sequence ID" value="NZ_JANJOU010000012.1"/>
</dbReference>
<dbReference type="CDD" id="cd02440">
    <property type="entry name" value="AdoMet_MTases"/>
    <property type="match status" value="1"/>
</dbReference>
<keyword evidence="3" id="KW-0489">Methyltransferase</keyword>
<dbReference type="EMBL" id="JANJOU010000012">
    <property type="protein sequence ID" value="MCR0983369.1"/>
    <property type="molecule type" value="Genomic_DNA"/>
</dbReference>
<feature type="domain" description="Methyltransferase type 11" evidence="2">
    <location>
        <begin position="48"/>
        <end position="144"/>
    </location>
</feature>
<comment type="caution">
    <text evidence="3">The sequence shown here is derived from an EMBL/GenBank/DDBJ whole genome shotgun (WGS) entry which is preliminary data.</text>
</comment>
<dbReference type="GO" id="GO:0032259">
    <property type="term" value="P:methylation"/>
    <property type="evidence" value="ECO:0007669"/>
    <property type="project" value="UniProtKB-KW"/>
</dbReference>
<reference evidence="3 4" key="1">
    <citation type="submission" date="2022-06" db="EMBL/GenBank/DDBJ databases">
        <title>Roseomonas CN29.</title>
        <authorList>
            <person name="Cheng Y."/>
            <person name="He X."/>
        </authorList>
    </citation>
    <scope>NUCLEOTIDE SEQUENCE [LARGE SCALE GENOMIC DNA]</scope>
    <source>
        <strain evidence="3 4">CN29</strain>
    </source>
</reference>
<keyword evidence="3" id="KW-0808">Transferase</keyword>
<dbReference type="PANTHER" id="PTHR43591">
    <property type="entry name" value="METHYLTRANSFERASE"/>
    <property type="match status" value="1"/>
</dbReference>